<dbReference type="InterPro" id="IPR051398">
    <property type="entry name" value="Polysacch_Deacetylase"/>
</dbReference>
<evidence type="ECO:0000256" key="3">
    <source>
        <dbReference type="SAM" id="SignalP"/>
    </source>
</evidence>
<dbReference type="PROSITE" id="PS51677">
    <property type="entry name" value="NODB"/>
    <property type="match status" value="1"/>
</dbReference>
<comment type="caution">
    <text evidence="5">The sequence shown here is derived from an EMBL/GenBank/DDBJ whole genome shotgun (WGS) entry which is preliminary data.</text>
</comment>
<evidence type="ECO:0000256" key="1">
    <source>
        <dbReference type="ARBA" id="ARBA00004613"/>
    </source>
</evidence>
<feature type="domain" description="NodB homology" evidence="4">
    <location>
        <begin position="137"/>
        <end position="318"/>
    </location>
</feature>
<dbReference type="EMBL" id="JAPQFJ010000012">
    <property type="protein sequence ID" value="MCY6959384.1"/>
    <property type="molecule type" value="Genomic_DNA"/>
</dbReference>
<gene>
    <name evidence="5" type="ORF">OW729_12270</name>
</gene>
<organism evidence="5 6">
    <name type="scientific">Clostridium brassicae</name>
    <dbReference type="NCBI Taxonomy" id="2999072"/>
    <lineage>
        <taxon>Bacteria</taxon>
        <taxon>Bacillati</taxon>
        <taxon>Bacillota</taxon>
        <taxon>Clostridia</taxon>
        <taxon>Eubacteriales</taxon>
        <taxon>Clostridiaceae</taxon>
        <taxon>Clostridium</taxon>
    </lineage>
</organism>
<dbReference type="SUPFAM" id="SSF88713">
    <property type="entry name" value="Glycoside hydrolase/deacetylase"/>
    <property type="match status" value="1"/>
</dbReference>
<keyword evidence="2 3" id="KW-0732">Signal</keyword>
<evidence type="ECO:0000313" key="6">
    <source>
        <dbReference type="Proteomes" id="UP001144612"/>
    </source>
</evidence>
<dbReference type="Pfam" id="PF01522">
    <property type="entry name" value="Polysacc_deac_1"/>
    <property type="match status" value="1"/>
</dbReference>
<dbReference type="PANTHER" id="PTHR34216">
    <property type="match status" value="1"/>
</dbReference>
<dbReference type="InterPro" id="IPR002509">
    <property type="entry name" value="NODB_dom"/>
</dbReference>
<accession>A0ABT4DAN4</accession>
<feature type="signal peptide" evidence="3">
    <location>
        <begin position="1"/>
        <end position="20"/>
    </location>
</feature>
<keyword evidence="6" id="KW-1185">Reference proteome</keyword>
<dbReference type="CDD" id="cd10918">
    <property type="entry name" value="CE4_NodB_like_5s_6s"/>
    <property type="match status" value="1"/>
</dbReference>
<dbReference type="PANTHER" id="PTHR34216:SF3">
    <property type="entry name" value="POLY-BETA-1,6-N-ACETYL-D-GLUCOSAMINE N-DEACETYLASE"/>
    <property type="match status" value="1"/>
</dbReference>
<dbReference type="Gene3D" id="3.20.20.370">
    <property type="entry name" value="Glycoside hydrolase/deacetylase"/>
    <property type="match status" value="1"/>
</dbReference>
<protein>
    <submittedName>
        <fullName evidence="5">Polysaccharide deacetylase family protein</fullName>
    </submittedName>
</protein>
<sequence>MIKKFGILCLILSSFLFLIACSTNNKSYSLKKESSNSISKTTKGYSKTVQSGLSNDKSLNNTTNNSTTTFNNNGIDTSDNIPVLMYHSIRLKKDNPLMVSPKKLDEQMKYLKDNGYYTLSLDELYDYFSKGKAIPKKCVVLTFDDGYVDNYTNLYPILKKYRFKGTIFVITGTIDNEKPFLTSSQLKELDSTCLDIQSHTVAHENLPKLSYRNQVKTLKNSKNFLEKKLNKKVRYLAYPYGKFNKSTIKAAEEAGYLMAFTTTGKWSNKSNNLFRLNRVYINGFFDLNTFIERVTNPDYSDRNNIFKVFWGQFTNFII</sequence>
<evidence type="ECO:0000313" key="5">
    <source>
        <dbReference type="EMBL" id="MCY6959384.1"/>
    </source>
</evidence>
<comment type="subcellular location">
    <subcellularLocation>
        <location evidence="1">Secreted</location>
    </subcellularLocation>
</comment>
<evidence type="ECO:0000259" key="4">
    <source>
        <dbReference type="PROSITE" id="PS51677"/>
    </source>
</evidence>
<dbReference type="PROSITE" id="PS51257">
    <property type="entry name" value="PROKAR_LIPOPROTEIN"/>
    <property type="match status" value="1"/>
</dbReference>
<dbReference type="Proteomes" id="UP001144612">
    <property type="component" value="Unassembled WGS sequence"/>
</dbReference>
<proteinExistence type="predicted"/>
<reference evidence="5" key="1">
    <citation type="submission" date="2022-12" db="EMBL/GenBank/DDBJ databases">
        <title>Clostridium sp. nov., isolated from industrial wastewater.</title>
        <authorList>
            <person name="Jiayan W."/>
        </authorList>
    </citation>
    <scope>NUCLEOTIDE SEQUENCE</scope>
    <source>
        <strain evidence="5">ZC22-4</strain>
    </source>
</reference>
<dbReference type="InterPro" id="IPR011330">
    <property type="entry name" value="Glyco_hydro/deAcase_b/a-brl"/>
</dbReference>
<name>A0ABT4DAN4_9CLOT</name>
<dbReference type="RefSeq" id="WP_268061811.1">
    <property type="nucleotide sequence ID" value="NZ_JAPQFJ010000012.1"/>
</dbReference>
<evidence type="ECO:0000256" key="2">
    <source>
        <dbReference type="ARBA" id="ARBA00022729"/>
    </source>
</evidence>
<feature type="chain" id="PRO_5046664157" evidence="3">
    <location>
        <begin position="21"/>
        <end position="318"/>
    </location>
</feature>